<dbReference type="SUPFAM" id="SSF51419">
    <property type="entry name" value="PLP-binding barrel"/>
    <property type="match status" value="1"/>
</dbReference>
<dbReference type="Gene3D" id="2.40.37.20">
    <property type="entry name" value="D-serine dehydratase-like domain"/>
    <property type="match status" value="1"/>
</dbReference>
<accession>M2XBB3</accession>
<protein>
    <submittedName>
        <fullName evidence="4">Metal-activated pyridoxal enzyme</fullName>
    </submittedName>
</protein>
<dbReference type="PANTHER" id="PTHR28004">
    <property type="entry name" value="ZGC:162816-RELATED"/>
    <property type="match status" value="1"/>
</dbReference>
<comment type="similarity">
    <text evidence="1">Belongs to the DSD1 family.</text>
</comment>
<dbReference type="InterPro" id="IPR051466">
    <property type="entry name" value="D-amino_acid_metab_enzyme"/>
</dbReference>
<evidence type="ECO:0000313" key="4">
    <source>
        <dbReference type="EMBL" id="EME36361.1"/>
    </source>
</evidence>
<name>M2XBB3_9MICC</name>
<dbReference type="PANTHER" id="PTHR28004:SF2">
    <property type="entry name" value="D-SERINE DEHYDRATASE"/>
    <property type="match status" value="1"/>
</dbReference>
<dbReference type="SMART" id="SM01119">
    <property type="entry name" value="D-ser_dehydrat"/>
    <property type="match status" value="1"/>
</dbReference>
<dbReference type="Pfam" id="PF14031">
    <property type="entry name" value="D-ser_dehydrat"/>
    <property type="match status" value="1"/>
</dbReference>
<dbReference type="InterPro" id="IPR001608">
    <property type="entry name" value="Ala_racemase_N"/>
</dbReference>
<dbReference type="InterPro" id="IPR042208">
    <property type="entry name" value="D-ser_dehydrat-like_sf"/>
</dbReference>
<reference evidence="4 5" key="1">
    <citation type="journal article" date="2014" name="Genome Announc.">
        <title>Draft Genome Sequence of Kocuria palustris PEL.</title>
        <authorList>
            <person name="Sharma G."/>
            <person name="Khatri I."/>
            <person name="Subramanian S."/>
        </authorList>
    </citation>
    <scope>NUCLEOTIDE SEQUENCE [LARGE SCALE GENOMIC DNA]</scope>
    <source>
        <strain evidence="4 5">PEL</strain>
    </source>
</reference>
<comment type="caution">
    <text evidence="4">The sequence shown here is derived from an EMBL/GenBank/DDBJ whole genome shotgun (WGS) entry which is preliminary data.</text>
</comment>
<keyword evidence="2" id="KW-0456">Lyase</keyword>
<dbReference type="EMBL" id="ANHZ02000015">
    <property type="protein sequence ID" value="EME36361.1"/>
    <property type="molecule type" value="Genomic_DNA"/>
</dbReference>
<dbReference type="STRING" id="71999.KPaMU14_03260"/>
<evidence type="ECO:0000256" key="2">
    <source>
        <dbReference type="ARBA" id="ARBA00023239"/>
    </source>
</evidence>
<proteinExistence type="inferred from homology"/>
<dbReference type="GO" id="GO:0008721">
    <property type="term" value="F:D-serine ammonia-lyase activity"/>
    <property type="evidence" value="ECO:0007669"/>
    <property type="project" value="TreeGrafter"/>
</dbReference>
<keyword evidence="5" id="KW-1185">Reference proteome</keyword>
<feature type="domain" description="D-serine dehydratase-like" evidence="3">
    <location>
        <begin position="259"/>
        <end position="362"/>
    </location>
</feature>
<dbReference type="Proteomes" id="UP000009877">
    <property type="component" value="Unassembled WGS sequence"/>
</dbReference>
<dbReference type="Gene3D" id="3.20.20.10">
    <property type="entry name" value="Alanine racemase"/>
    <property type="match status" value="1"/>
</dbReference>
<gene>
    <name evidence="4" type="ORF">C884_00529</name>
</gene>
<dbReference type="GO" id="GO:0036088">
    <property type="term" value="P:D-serine catabolic process"/>
    <property type="evidence" value="ECO:0007669"/>
    <property type="project" value="TreeGrafter"/>
</dbReference>
<evidence type="ECO:0000313" key="5">
    <source>
        <dbReference type="Proteomes" id="UP000009877"/>
    </source>
</evidence>
<evidence type="ECO:0000256" key="1">
    <source>
        <dbReference type="ARBA" id="ARBA00005323"/>
    </source>
</evidence>
<organism evidence="4 5">
    <name type="scientific">Kocuria palustris PEL</name>
    <dbReference type="NCBI Taxonomy" id="1236550"/>
    <lineage>
        <taxon>Bacteria</taxon>
        <taxon>Bacillati</taxon>
        <taxon>Actinomycetota</taxon>
        <taxon>Actinomycetes</taxon>
        <taxon>Micrococcales</taxon>
        <taxon>Micrococcaceae</taxon>
        <taxon>Kocuria</taxon>
    </lineage>
</organism>
<sequence>MIEAHADFPAQHLPDLPLSTPAVVVDRRILDANIARVADSAARRGLMLRPHAKTHKIPEIARRQIDAGAVGLTVATIGEAEVFAGAGIEDLFIAYPLWVDMRKAVRLKLLAEKTRLRIGTDSVEAVEQIARELGDAPLSVSLELDSGHHRSGVLPDDALPIAQRARELGVRLDGLFTFPGHSYAPGEQSSAATQESAILAGTARELREAGHEIVHVSGGSSPTAEVEEPTAAQEIRPGVYVFGDAQQLELGRIGIQDVSLSVAATVVSRHDHEEAEDDGPSLRRIVLDAGSKVLGSDRPAWATGYGRLPNHPRARITALSEHHATVVFPPEDALPAMGEQLRVIPNHVCLTLNLIGSVTVIDGGAVLGSWKVAARGLNS</sequence>
<dbReference type="InterPro" id="IPR029066">
    <property type="entry name" value="PLP-binding_barrel"/>
</dbReference>
<dbReference type="InterPro" id="IPR026956">
    <property type="entry name" value="D-ser_dehydrat-like_dom"/>
</dbReference>
<dbReference type="RefSeq" id="WP_006214951.1">
    <property type="nucleotide sequence ID" value="NZ_ANHZ02000015.1"/>
</dbReference>
<evidence type="ECO:0000259" key="3">
    <source>
        <dbReference type="SMART" id="SM01119"/>
    </source>
</evidence>
<dbReference type="AlphaFoldDB" id="M2XBB3"/>
<dbReference type="Pfam" id="PF01168">
    <property type="entry name" value="Ala_racemase_N"/>
    <property type="match status" value="1"/>
</dbReference>